<dbReference type="Pfam" id="PF22483">
    <property type="entry name" value="Mu-transpos_C_2"/>
    <property type="match status" value="1"/>
</dbReference>
<proteinExistence type="predicted"/>
<gene>
    <name evidence="2" type="ORF">Thena_0078</name>
</gene>
<sequence>MLRMEDWVTIINLKKRNPSMGTRKIAKILGVSRNTVKRALKSETYPSYERGKMVYKELEPFHEFIKEAFIFKRQRVSVIISNLKSKGYNGSSIAVYRYINEHFKELKKDISTKTYEPYETSPGEQMQYDWSEYTVSFGLEKIKVYLHSLIFGYSRKKFLDVSLNITQGTIFTILQESFKEAGGICRRTKGVPNQFFERERELLISLPEKELFLSSFLESRKVTSDCLISYNGNRYSVPHYFSGKDAWVTTYKGIKLYIYSQTKKLIAEHTIPKNKGNIVINKSHYKNYNNMVEESSFDSLSHRFLEHFSMFNDKDLFLDRIKNKKGLNPKYHLRHILSLFGHYDTLSCISVMQECIKYDIFNYHFVKGELQKYSLKEDSLSLTIKTTQIPSKNVKRSLQEYAYAKD</sequence>
<evidence type="ECO:0000313" key="2">
    <source>
        <dbReference type="EMBL" id="AEE13730.1"/>
    </source>
</evidence>
<dbReference type="eggNOG" id="COG4584">
    <property type="taxonomic scope" value="Bacteria"/>
</dbReference>
<dbReference type="Proteomes" id="UP000011765">
    <property type="component" value="Chromosome"/>
</dbReference>
<organism evidence="2 3">
    <name type="scientific">Thermodesulfobium narugense DSM 14796</name>
    <dbReference type="NCBI Taxonomy" id="747365"/>
    <lineage>
        <taxon>Bacteria</taxon>
        <taxon>Pseudomonadati</taxon>
        <taxon>Thermodesulfobiota</taxon>
        <taxon>Thermodesulfobiia</taxon>
        <taxon>Thermodesulfobiales</taxon>
        <taxon>Thermodesulfobiaceae</taxon>
        <taxon>Thermodesulfobium</taxon>
    </lineage>
</organism>
<protein>
    <recommendedName>
        <fullName evidence="1">Transposase for insertion sequence element IS21-like C-terminal domain-containing protein</fullName>
    </recommendedName>
</protein>
<dbReference type="KEGG" id="tnr:Thena_0078"/>
<name>M1E5S4_9BACT</name>
<dbReference type="InterPro" id="IPR054353">
    <property type="entry name" value="IstA-like_C"/>
</dbReference>
<evidence type="ECO:0000259" key="1">
    <source>
        <dbReference type="Pfam" id="PF22483"/>
    </source>
</evidence>
<dbReference type="EMBL" id="CP002690">
    <property type="protein sequence ID" value="AEE13730.1"/>
    <property type="molecule type" value="Genomic_DNA"/>
</dbReference>
<keyword evidence="3" id="KW-1185">Reference proteome</keyword>
<feature type="domain" description="Transposase for insertion sequence element IS21-like C-terminal" evidence="1">
    <location>
        <begin position="209"/>
        <end position="278"/>
    </location>
</feature>
<dbReference type="STRING" id="747365.Thena_0078"/>
<dbReference type="PANTHER" id="PTHR35004:SF7">
    <property type="entry name" value="INTEGRASE PROTEIN"/>
    <property type="match status" value="1"/>
</dbReference>
<accession>M1E5S4</accession>
<evidence type="ECO:0000313" key="3">
    <source>
        <dbReference type="Proteomes" id="UP000011765"/>
    </source>
</evidence>
<dbReference type="PANTHER" id="PTHR35004">
    <property type="entry name" value="TRANSPOSASE RV3428C-RELATED"/>
    <property type="match status" value="1"/>
</dbReference>
<reference evidence="2 3" key="1">
    <citation type="submission" date="2011-04" db="EMBL/GenBank/DDBJ databases">
        <title>The complete genome of Thermodesulfobium narugense DSM 14796.</title>
        <authorList>
            <consortium name="US DOE Joint Genome Institute (JGI-PGF)"/>
            <person name="Lucas S."/>
            <person name="Han J."/>
            <person name="Lapidus A."/>
            <person name="Bruce D."/>
            <person name="Goodwin L."/>
            <person name="Pitluck S."/>
            <person name="Peters L."/>
            <person name="Kyrpides N."/>
            <person name="Mavromatis K."/>
            <person name="Pagani I."/>
            <person name="Ivanova N."/>
            <person name="Ovchinnikova G."/>
            <person name="Zhang X."/>
            <person name="Saunders L."/>
            <person name="Detter J.C."/>
            <person name="Tapia R."/>
            <person name="Han C."/>
            <person name="Land M."/>
            <person name="Hauser L."/>
            <person name="Markowitz V."/>
            <person name="Cheng J.-F."/>
            <person name="Hugenholtz P."/>
            <person name="Woyke T."/>
            <person name="Wu D."/>
            <person name="Spring S."/>
            <person name="Schroeder M."/>
            <person name="Brambilla E."/>
            <person name="Klenk H.-P."/>
            <person name="Eisen J.A."/>
        </authorList>
    </citation>
    <scope>NUCLEOTIDE SEQUENCE [LARGE SCALE GENOMIC DNA]</scope>
    <source>
        <strain evidence="2 3">DSM 14796</strain>
    </source>
</reference>
<dbReference type="HOGENOM" id="CLU_020626_1_1_9"/>
<dbReference type="AlphaFoldDB" id="M1E5S4"/>